<dbReference type="GO" id="GO:0005975">
    <property type="term" value="P:carbohydrate metabolic process"/>
    <property type="evidence" value="ECO:0007669"/>
    <property type="project" value="InterPro"/>
</dbReference>
<dbReference type="InterPro" id="IPR017045">
    <property type="entry name" value="Malt_Pase/Glycosyl_Hdrlase"/>
</dbReference>
<evidence type="ECO:0000259" key="6">
    <source>
        <dbReference type="Pfam" id="PF03632"/>
    </source>
</evidence>
<proteinExistence type="inferred from homology"/>
<evidence type="ECO:0000313" key="9">
    <source>
        <dbReference type="EMBL" id="KXU78871.1"/>
    </source>
</evidence>
<name>A0A175VDZ2_AEREN</name>
<evidence type="ECO:0000256" key="4">
    <source>
        <dbReference type="PIRSR" id="PIRSR036289-50"/>
    </source>
</evidence>
<dbReference type="SUPFAM" id="SSF74650">
    <property type="entry name" value="Galactose mutarotase-like"/>
    <property type="match status" value="1"/>
</dbReference>
<dbReference type="PANTHER" id="PTHR11051">
    <property type="entry name" value="GLYCOSYL HYDROLASE-RELATED"/>
    <property type="match status" value="1"/>
</dbReference>
<dbReference type="GO" id="GO:0016757">
    <property type="term" value="F:glycosyltransferase activity"/>
    <property type="evidence" value="ECO:0007669"/>
    <property type="project" value="UniProtKB-KW"/>
</dbReference>
<feature type="binding site" evidence="5">
    <location>
        <begin position="609"/>
        <end position="610"/>
    </location>
    <ligand>
        <name>substrate</name>
    </ligand>
</feature>
<dbReference type="PANTHER" id="PTHR11051:SF8">
    <property type="entry name" value="PROTEIN-GLUCOSYLGALACTOSYLHYDROXYLYSINE GLUCOSIDASE"/>
    <property type="match status" value="1"/>
</dbReference>
<evidence type="ECO:0000256" key="1">
    <source>
        <dbReference type="ARBA" id="ARBA00006768"/>
    </source>
</evidence>
<feature type="active site" description="Proton donor" evidence="4">
    <location>
        <position position="497"/>
    </location>
</feature>
<keyword evidence="2" id="KW-0328">Glycosyltransferase</keyword>
<evidence type="ECO:0000256" key="3">
    <source>
        <dbReference type="ARBA" id="ARBA00022679"/>
    </source>
</evidence>
<dbReference type="InterPro" id="IPR012341">
    <property type="entry name" value="6hp_glycosidase-like_sf"/>
</dbReference>
<dbReference type="RefSeq" id="WP_061477303.1">
    <property type="nucleotide sequence ID" value="NZ_JMGO02000016.1"/>
</dbReference>
<feature type="domain" description="Glycoside hydrolase family 65 C-terminal" evidence="7">
    <location>
        <begin position="707"/>
        <end position="764"/>
    </location>
</feature>
<dbReference type="AlphaFoldDB" id="A0A175VDZ2"/>
<dbReference type="Pfam" id="PF03633">
    <property type="entry name" value="Glyco_hydro_65C"/>
    <property type="match status" value="1"/>
</dbReference>
<gene>
    <name evidence="9" type="ORF">LCR_02960</name>
</gene>
<dbReference type="GO" id="GO:0004553">
    <property type="term" value="F:hydrolase activity, hydrolyzing O-glycosyl compounds"/>
    <property type="evidence" value="ECO:0007669"/>
    <property type="project" value="TreeGrafter"/>
</dbReference>
<dbReference type="InterPro" id="IPR005194">
    <property type="entry name" value="Glyco_hydro_65_C"/>
</dbReference>
<dbReference type="OrthoDB" id="9816160at2"/>
<reference evidence="9 10" key="1">
    <citation type="submission" date="2016-02" db="EMBL/GenBank/DDBJ databases">
        <title>Draft genome sequence of Aeromonas trota strain 1999lcr isolated from cerebrospinal fluid (CSF).</title>
        <authorList>
            <person name="Dallagassa C.B."/>
            <person name="Prediger K.C."/>
            <person name="Weiss V.A."/>
            <person name="Assis F.E."/>
            <person name="Baura V."/>
            <person name="Cruz L.M."/>
            <person name="Souza E.M."/>
            <person name="Pedrosa F.O."/>
            <person name="Fadel-Picheth C.M."/>
        </authorList>
    </citation>
    <scope>NUCLEOTIDE SEQUENCE [LARGE SCALE GENOMIC DNA]</scope>
    <source>
        <strain evidence="9 10">1999lcr</strain>
    </source>
</reference>
<dbReference type="InterPro" id="IPR005196">
    <property type="entry name" value="Glyco_hydro_65_N"/>
</dbReference>
<evidence type="ECO:0000259" key="7">
    <source>
        <dbReference type="Pfam" id="PF03633"/>
    </source>
</evidence>
<dbReference type="Pfam" id="PF03636">
    <property type="entry name" value="Glyco_hydro_65N"/>
    <property type="match status" value="1"/>
</dbReference>
<dbReference type="SUPFAM" id="SSF48208">
    <property type="entry name" value="Six-hairpin glycosidases"/>
    <property type="match status" value="1"/>
</dbReference>
<dbReference type="Proteomes" id="UP000078435">
    <property type="component" value="Unassembled WGS sequence"/>
</dbReference>
<feature type="binding site" evidence="5">
    <location>
        <begin position="355"/>
        <end position="356"/>
    </location>
    <ligand>
        <name>substrate</name>
    </ligand>
</feature>
<dbReference type="EMBL" id="JMGO02000016">
    <property type="protein sequence ID" value="KXU78871.1"/>
    <property type="molecule type" value="Genomic_DNA"/>
</dbReference>
<dbReference type="InterPro" id="IPR037018">
    <property type="entry name" value="GH65_N"/>
</dbReference>
<evidence type="ECO:0000256" key="2">
    <source>
        <dbReference type="ARBA" id="ARBA00022676"/>
    </source>
</evidence>
<dbReference type="GO" id="GO:0030246">
    <property type="term" value="F:carbohydrate binding"/>
    <property type="evidence" value="ECO:0007669"/>
    <property type="project" value="InterPro"/>
</dbReference>
<evidence type="ECO:0000313" key="10">
    <source>
        <dbReference type="Proteomes" id="UP000078435"/>
    </source>
</evidence>
<keyword evidence="3" id="KW-0808">Transferase</keyword>
<sequence>MFMRYDAGQAELKNWVIEETQFKPAYQGKCEVVMSQGNGYMSARSATEEKYVGQTRNFFVAGTFNKFDQAEVTELPNAADMSAIEIFIDGERFHLEQGKVANYSRRLNVKNGELIRDFTWTSPGNKRFHLCFRRFISMVDLHLIAFSVHIEAIDSDAKVEIHSGIDAQLTNSGAQHFHEGEKRFHDKRYVELLQRTTESGIDFVFVTTHRYELNGRELELTPTLVMARRKVWTGIRCELKAGDTFGLDKLGVVHTSRDKEFDTPGYKLQTLRDHTLAHLKACAKQRFDVLLAASANEWAKRWNNMDITIVGPDVDQLAIRFALYQLNIFCPMHDTRFSIGAKGLSGEGYKGHTFWDTEVFMLPFFTYTMPDVARGLLTYRYRTLPEGRKKARANGYLGVQFPWESALTGEEATPIWGAVDIITGQSTKIWSGFTEQHITCDIANAVWQYYQLSGDQLFMDEMGYEIIFDTATFWCSRLDWLEDRNMWGICNVIGPDEYKEHVDNNAFTNYMAAENIRLAIRCYDTLSMDNPMLLAKLNANLTLDPTLWRKRVDNIYLPQPRTEDKVIAQDDTYLQKAIIDLTKYKQQPFVGGLFQDYNLDQVNQIQVSKQADIVMLFFLQGSMFDLETKLANWNYYEPKTLHDSSLSLSTHCVLAADMGHTEYAYQLFRQAATIDLGQNMKSSDHGIHAASMGGTWQCVVLGFGGVRLLDDKLCIKPNLPREWQQINFPLFYKGQRLEISVDHKTISIHRQPGNSLSIEIAGQDRTIDSTEVIFHV</sequence>
<comment type="caution">
    <text evidence="9">The sequence shown here is derived from an EMBL/GenBank/DDBJ whole genome shotgun (WGS) entry which is preliminary data.</text>
</comment>
<evidence type="ECO:0000259" key="8">
    <source>
        <dbReference type="Pfam" id="PF03636"/>
    </source>
</evidence>
<dbReference type="InterPro" id="IPR005195">
    <property type="entry name" value="Glyco_hydro_65_M"/>
</dbReference>
<dbReference type="Pfam" id="PF03632">
    <property type="entry name" value="Glyco_hydro_65m"/>
    <property type="match status" value="1"/>
</dbReference>
<dbReference type="InterPro" id="IPR008928">
    <property type="entry name" value="6-hairpin_glycosidase_sf"/>
</dbReference>
<organism evidence="9 10">
    <name type="scientific">Aeromonas enteropelogenes</name>
    <name type="common">Aeromonas trota</name>
    <dbReference type="NCBI Taxonomy" id="29489"/>
    <lineage>
        <taxon>Bacteria</taxon>
        <taxon>Pseudomonadati</taxon>
        <taxon>Pseudomonadota</taxon>
        <taxon>Gammaproteobacteria</taxon>
        <taxon>Aeromonadales</taxon>
        <taxon>Aeromonadaceae</taxon>
        <taxon>Aeromonas</taxon>
    </lineage>
</organism>
<dbReference type="PIRSF" id="PIRSF036289">
    <property type="entry name" value="Glycosyl_hydrolase_malt_phosph"/>
    <property type="match status" value="1"/>
</dbReference>
<dbReference type="Gene3D" id="2.60.420.10">
    <property type="entry name" value="Maltose phosphorylase, domain 3"/>
    <property type="match status" value="1"/>
</dbReference>
<dbReference type="Gene3D" id="2.70.98.40">
    <property type="entry name" value="Glycoside hydrolase, family 65, N-terminal domain"/>
    <property type="match status" value="1"/>
</dbReference>
<feature type="domain" description="Glycoside hydrolase family 65 central catalytic" evidence="6">
    <location>
        <begin position="320"/>
        <end position="697"/>
    </location>
</feature>
<dbReference type="Gene3D" id="1.50.10.10">
    <property type="match status" value="1"/>
</dbReference>
<comment type="similarity">
    <text evidence="1">Belongs to the glycosyl hydrolase 65 family.</text>
</comment>
<protein>
    <submittedName>
        <fullName evidence="9">Trehalase</fullName>
    </submittedName>
</protein>
<feature type="domain" description="Glycoside hydrolase family 65 N-terminal" evidence="8">
    <location>
        <begin position="19"/>
        <end position="257"/>
    </location>
</feature>
<evidence type="ECO:0000256" key="5">
    <source>
        <dbReference type="PIRSR" id="PIRSR036289-51"/>
    </source>
</evidence>
<dbReference type="InterPro" id="IPR011013">
    <property type="entry name" value="Gal_mutarotase_sf_dom"/>
</dbReference>
<accession>A0A175VDZ2</accession>